<dbReference type="Gene3D" id="1.20.1530.20">
    <property type="match status" value="1"/>
</dbReference>
<feature type="transmembrane region" description="Helical" evidence="8">
    <location>
        <begin position="201"/>
        <end position="222"/>
    </location>
</feature>
<dbReference type="PANTHER" id="PTHR43057:SF1">
    <property type="entry name" value="ARSENICAL-RESISTANCE PROTEIN 3"/>
    <property type="match status" value="1"/>
</dbReference>
<feature type="transmembrane region" description="Helical" evidence="8">
    <location>
        <begin position="95"/>
        <end position="114"/>
    </location>
</feature>
<keyword evidence="3" id="KW-0813">Transport</keyword>
<feature type="transmembrane region" description="Helical" evidence="8">
    <location>
        <begin position="65"/>
        <end position="89"/>
    </location>
</feature>
<dbReference type="GO" id="GO:0015297">
    <property type="term" value="F:antiporter activity"/>
    <property type="evidence" value="ECO:0007669"/>
    <property type="project" value="InterPro"/>
</dbReference>
<evidence type="ECO:0000313" key="10">
    <source>
        <dbReference type="Proteomes" id="UP000244903"/>
    </source>
</evidence>
<evidence type="ECO:0000256" key="1">
    <source>
        <dbReference type="ARBA" id="ARBA00004651"/>
    </source>
</evidence>
<evidence type="ECO:0000256" key="6">
    <source>
        <dbReference type="ARBA" id="ARBA00022989"/>
    </source>
</evidence>
<proteinExistence type="inferred from homology"/>
<protein>
    <submittedName>
        <fullName evidence="9">Arsenite transporter</fullName>
    </submittedName>
</protein>
<dbReference type="AlphaFoldDB" id="A0AAD0JTC3"/>
<dbReference type="InterPro" id="IPR038770">
    <property type="entry name" value="Na+/solute_symporter_sf"/>
</dbReference>
<evidence type="ECO:0000256" key="7">
    <source>
        <dbReference type="ARBA" id="ARBA00023136"/>
    </source>
</evidence>
<keyword evidence="4" id="KW-1003">Cell membrane</keyword>
<accession>A0AAD0JTC3</accession>
<comment type="similarity">
    <text evidence="2">Belongs to the arsenical resistance-3 (ACR3) (TC 2.A.59) family.</text>
</comment>
<dbReference type="EMBL" id="CP015453">
    <property type="protein sequence ID" value="AWH95415.1"/>
    <property type="molecule type" value="Genomic_DNA"/>
</dbReference>
<dbReference type="Proteomes" id="UP000244903">
    <property type="component" value="Chromosome"/>
</dbReference>
<dbReference type="GO" id="GO:0015104">
    <property type="term" value="F:antimonite transmembrane transporter activity"/>
    <property type="evidence" value="ECO:0007669"/>
    <property type="project" value="TreeGrafter"/>
</dbReference>
<evidence type="ECO:0000256" key="8">
    <source>
        <dbReference type="SAM" id="Phobius"/>
    </source>
</evidence>
<dbReference type="GO" id="GO:0015105">
    <property type="term" value="F:arsenite transmembrane transporter activity"/>
    <property type="evidence" value="ECO:0007669"/>
    <property type="project" value="TreeGrafter"/>
</dbReference>
<name>A0AAD0JTC3_9ACTN</name>
<dbReference type="InterPro" id="IPR002657">
    <property type="entry name" value="BilAc:Na_symport/Acr3"/>
</dbReference>
<dbReference type="PANTHER" id="PTHR43057">
    <property type="entry name" value="ARSENITE EFFLUX TRANSPORTER"/>
    <property type="match status" value="1"/>
</dbReference>
<evidence type="ECO:0000256" key="5">
    <source>
        <dbReference type="ARBA" id="ARBA00022692"/>
    </source>
</evidence>
<comment type="subcellular location">
    <subcellularLocation>
        <location evidence="1">Cell membrane</location>
        <topology evidence="1">Multi-pass membrane protein</topology>
    </subcellularLocation>
</comment>
<feature type="transmembrane region" description="Helical" evidence="8">
    <location>
        <begin position="261"/>
        <end position="282"/>
    </location>
</feature>
<keyword evidence="5 8" id="KW-0812">Transmembrane</keyword>
<keyword evidence="7 8" id="KW-0472">Membrane</keyword>
<evidence type="ECO:0000256" key="2">
    <source>
        <dbReference type="ARBA" id="ARBA00010110"/>
    </source>
</evidence>
<keyword evidence="6 8" id="KW-1133">Transmembrane helix</keyword>
<feature type="transmembrane region" description="Helical" evidence="8">
    <location>
        <begin position="158"/>
        <end position="180"/>
    </location>
</feature>
<keyword evidence="10" id="KW-1185">Reference proteome</keyword>
<feature type="transmembrane region" description="Helical" evidence="8">
    <location>
        <begin position="228"/>
        <end position="249"/>
    </location>
</feature>
<evidence type="ECO:0000256" key="4">
    <source>
        <dbReference type="ARBA" id="ARBA00022475"/>
    </source>
</evidence>
<feature type="transmembrane region" description="Helical" evidence="8">
    <location>
        <begin position="126"/>
        <end position="146"/>
    </location>
</feature>
<evidence type="ECO:0000256" key="3">
    <source>
        <dbReference type="ARBA" id="ARBA00022448"/>
    </source>
</evidence>
<gene>
    <name evidence="9" type="ORF">A6048_07800</name>
</gene>
<evidence type="ECO:0000313" key="9">
    <source>
        <dbReference type="EMBL" id="AWH95415.1"/>
    </source>
</evidence>
<feature type="transmembrane region" description="Helical" evidence="8">
    <location>
        <begin position="288"/>
        <end position="307"/>
    </location>
</feature>
<reference evidence="9 10" key="1">
    <citation type="submission" date="2016-04" db="EMBL/GenBank/DDBJ databases">
        <title>Complete genome sequence of the haloalkaliphilic hydrocarbon-degrading bacterium Dietzia psychralcaliphila ILA-1T, isolated from a drain of a fish product-processing plant.</title>
        <authorList>
            <person name="Zhao J."/>
            <person name="Hu B."/>
            <person name="Geng S."/>
            <person name="Nie Y."/>
            <person name="Tang Y."/>
        </authorList>
    </citation>
    <scope>NUCLEOTIDE SEQUENCE [LARGE SCALE GENOMIC DNA]</scope>
    <source>
        <strain evidence="9 10">ILA-1</strain>
    </source>
</reference>
<sequence>MTWIERLQSVFVAVAALAGLGVGLATPLGASGEFVVIPALLVMLTAVFVQLDASNLKEVGNAKGLVAVSLVLNYVFTPLLAWALGIGLLGEQPDLRIGLLLLLVTPCTDWYLVFTAMARGHAGIATALLPVNLVLQLLLLPVYVMLLGGEAAMVDAGTLMEAVVLMLVAPLAVAFMLRWVSARFKGRRWREQHLMRWANRVVMPLLCLAVFAMFAWQAPVVAENGAEMLLLLPALLLFFVILPLVSTGAARLLHLPGPQRVALTMVTTARNSPIALGIAVAAFPDRPLIAVALVVGPLIELPILAVLSQIIRHRDKSAPAGQAAASTSDR</sequence>
<dbReference type="InterPro" id="IPR004706">
    <property type="entry name" value="Arsenical-R_Acr3"/>
</dbReference>
<dbReference type="RefSeq" id="WP_107749401.1">
    <property type="nucleotide sequence ID" value="NZ_CP015453.1"/>
</dbReference>
<dbReference type="GO" id="GO:0005886">
    <property type="term" value="C:plasma membrane"/>
    <property type="evidence" value="ECO:0007669"/>
    <property type="project" value="UniProtKB-SubCell"/>
</dbReference>
<organism evidence="9 10">
    <name type="scientific">Dietzia psychralcaliphila</name>
    <dbReference type="NCBI Taxonomy" id="139021"/>
    <lineage>
        <taxon>Bacteria</taxon>
        <taxon>Bacillati</taxon>
        <taxon>Actinomycetota</taxon>
        <taxon>Actinomycetes</taxon>
        <taxon>Mycobacteriales</taxon>
        <taxon>Dietziaceae</taxon>
        <taxon>Dietzia</taxon>
    </lineage>
</organism>
<dbReference type="KEGG" id="dpc:A6048_07800"/>
<feature type="transmembrane region" description="Helical" evidence="8">
    <location>
        <begin position="35"/>
        <end position="53"/>
    </location>
</feature>
<dbReference type="Pfam" id="PF01758">
    <property type="entry name" value="SBF"/>
    <property type="match status" value="1"/>
</dbReference>